<protein>
    <submittedName>
        <fullName evidence="2">Uncharacterized protein</fullName>
    </submittedName>
</protein>
<keyword evidence="3" id="KW-1185">Reference proteome</keyword>
<feature type="compositionally biased region" description="Basic and acidic residues" evidence="1">
    <location>
        <begin position="21"/>
        <end position="32"/>
    </location>
</feature>
<name>A0A9P6NL31_9BASI</name>
<feature type="compositionally biased region" description="Polar residues" evidence="1">
    <location>
        <begin position="1"/>
        <end position="19"/>
    </location>
</feature>
<dbReference type="Proteomes" id="UP000886653">
    <property type="component" value="Unassembled WGS sequence"/>
</dbReference>
<evidence type="ECO:0000256" key="1">
    <source>
        <dbReference type="SAM" id="MobiDB-lite"/>
    </source>
</evidence>
<accession>A0A9P6NL31</accession>
<dbReference type="AlphaFoldDB" id="A0A9P6NL31"/>
<reference evidence="2" key="1">
    <citation type="submission" date="2013-11" db="EMBL/GenBank/DDBJ databases">
        <title>Genome sequence of the fusiform rust pathogen reveals effectors for host alternation and coevolution with pine.</title>
        <authorList>
            <consortium name="DOE Joint Genome Institute"/>
            <person name="Smith K."/>
            <person name="Pendleton A."/>
            <person name="Kubisiak T."/>
            <person name="Anderson C."/>
            <person name="Salamov A."/>
            <person name="Aerts A."/>
            <person name="Riley R."/>
            <person name="Clum A."/>
            <person name="Lindquist E."/>
            <person name="Ence D."/>
            <person name="Campbell M."/>
            <person name="Kronenberg Z."/>
            <person name="Feau N."/>
            <person name="Dhillon B."/>
            <person name="Hamelin R."/>
            <person name="Burleigh J."/>
            <person name="Smith J."/>
            <person name="Yandell M."/>
            <person name="Nelson C."/>
            <person name="Grigoriev I."/>
            <person name="Davis J."/>
        </authorList>
    </citation>
    <scope>NUCLEOTIDE SEQUENCE</scope>
    <source>
        <strain evidence="2">G11</strain>
    </source>
</reference>
<evidence type="ECO:0000313" key="2">
    <source>
        <dbReference type="EMBL" id="KAG0147944.1"/>
    </source>
</evidence>
<gene>
    <name evidence="2" type="ORF">CROQUDRAFT_670224</name>
</gene>
<comment type="caution">
    <text evidence="2">The sequence shown here is derived from an EMBL/GenBank/DDBJ whole genome shotgun (WGS) entry which is preliminary data.</text>
</comment>
<feature type="region of interest" description="Disordered" evidence="1">
    <location>
        <begin position="1"/>
        <end position="42"/>
    </location>
</feature>
<sequence length="172" mass="20004">MLVSTFTSTEANKQTNQGTYPHEDLPDRRRSGSENNGDVTPWISGYDKPAGIMKGELGEDYTGFVNKAWGTYHDFERPGNEVRQGGVHDNVIRRNKYSVRLDRETHDEIIEEGFVKINRRNITRQCDRDHHQHHHSQQNKRRSWGHPIKLIRKVSLKSIGREPREGCFGWVI</sequence>
<organism evidence="2 3">
    <name type="scientific">Cronartium quercuum f. sp. fusiforme G11</name>
    <dbReference type="NCBI Taxonomy" id="708437"/>
    <lineage>
        <taxon>Eukaryota</taxon>
        <taxon>Fungi</taxon>
        <taxon>Dikarya</taxon>
        <taxon>Basidiomycota</taxon>
        <taxon>Pucciniomycotina</taxon>
        <taxon>Pucciniomycetes</taxon>
        <taxon>Pucciniales</taxon>
        <taxon>Coleosporiaceae</taxon>
        <taxon>Cronartium</taxon>
    </lineage>
</organism>
<evidence type="ECO:0000313" key="3">
    <source>
        <dbReference type="Proteomes" id="UP000886653"/>
    </source>
</evidence>
<dbReference type="EMBL" id="MU167242">
    <property type="protein sequence ID" value="KAG0147944.1"/>
    <property type="molecule type" value="Genomic_DNA"/>
</dbReference>
<proteinExistence type="predicted"/>